<dbReference type="PANTHER" id="PTHR30250">
    <property type="entry name" value="PST FAMILY PREDICTED COLANIC ACID TRANSPORTER"/>
    <property type="match status" value="1"/>
</dbReference>
<dbReference type="Proteomes" id="UP000199673">
    <property type="component" value="Unassembled WGS sequence"/>
</dbReference>
<accession>A0A1I6XNR8</accession>
<evidence type="ECO:0000256" key="3">
    <source>
        <dbReference type="ARBA" id="ARBA00022475"/>
    </source>
</evidence>
<feature type="transmembrane region" description="Helical" evidence="7">
    <location>
        <begin position="12"/>
        <end position="35"/>
    </location>
</feature>
<dbReference type="EMBL" id="FPBF01000001">
    <property type="protein sequence ID" value="SFT39732.1"/>
    <property type="molecule type" value="Genomic_DNA"/>
</dbReference>
<dbReference type="RefSeq" id="WP_091691190.1">
    <property type="nucleotide sequence ID" value="NZ_FPBF01000001.1"/>
</dbReference>
<keyword evidence="5 7" id="KW-1133">Transmembrane helix</keyword>
<organism evidence="8 9">
    <name type="scientific">Algoriphagus locisalis</name>
    <dbReference type="NCBI Taxonomy" id="305507"/>
    <lineage>
        <taxon>Bacteria</taxon>
        <taxon>Pseudomonadati</taxon>
        <taxon>Bacteroidota</taxon>
        <taxon>Cytophagia</taxon>
        <taxon>Cytophagales</taxon>
        <taxon>Cyclobacteriaceae</taxon>
        <taxon>Algoriphagus</taxon>
    </lineage>
</organism>
<dbReference type="Pfam" id="PF13440">
    <property type="entry name" value="Polysacc_synt_3"/>
    <property type="match status" value="1"/>
</dbReference>
<feature type="transmembrane region" description="Helical" evidence="7">
    <location>
        <begin position="291"/>
        <end position="310"/>
    </location>
</feature>
<dbReference type="STRING" id="305507.SAMN04489724_0580"/>
<evidence type="ECO:0000256" key="1">
    <source>
        <dbReference type="ARBA" id="ARBA00004651"/>
    </source>
</evidence>
<gene>
    <name evidence="8" type="ORF">SAMN04489724_0580</name>
</gene>
<comment type="similarity">
    <text evidence="2">Belongs to the polysaccharide synthase family.</text>
</comment>
<proteinExistence type="inferred from homology"/>
<evidence type="ECO:0000256" key="2">
    <source>
        <dbReference type="ARBA" id="ARBA00007430"/>
    </source>
</evidence>
<evidence type="ECO:0000256" key="6">
    <source>
        <dbReference type="ARBA" id="ARBA00023136"/>
    </source>
</evidence>
<evidence type="ECO:0000256" key="5">
    <source>
        <dbReference type="ARBA" id="ARBA00022989"/>
    </source>
</evidence>
<dbReference type="PANTHER" id="PTHR30250:SF10">
    <property type="entry name" value="LIPOPOLYSACCHARIDE BIOSYNTHESIS PROTEIN WZXC"/>
    <property type="match status" value="1"/>
</dbReference>
<dbReference type="GO" id="GO:0005886">
    <property type="term" value="C:plasma membrane"/>
    <property type="evidence" value="ECO:0007669"/>
    <property type="project" value="UniProtKB-SubCell"/>
</dbReference>
<keyword evidence="4 7" id="KW-0812">Transmembrane</keyword>
<feature type="transmembrane region" description="Helical" evidence="7">
    <location>
        <begin position="443"/>
        <end position="460"/>
    </location>
</feature>
<dbReference type="OrthoDB" id="9770347at2"/>
<evidence type="ECO:0000256" key="4">
    <source>
        <dbReference type="ARBA" id="ARBA00022692"/>
    </source>
</evidence>
<keyword evidence="3" id="KW-1003">Cell membrane</keyword>
<keyword evidence="6 7" id="KW-0472">Membrane</keyword>
<dbReference type="AlphaFoldDB" id="A0A1I6XNR8"/>
<comment type="subcellular location">
    <subcellularLocation>
        <location evidence="1">Cell membrane</location>
        <topology evidence="1">Multi-pass membrane protein</topology>
    </subcellularLocation>
</comment>
<dbReference type="CDD" id="cd13127">
    <property type="entry name" value="MATE_tuaB_like"/>
    <property type="match status" value="1"/>
</dbReference>
<reference evidence="9" key="1">
    <citation type="submission" date="2016-10" db="EMBL/GenBank/DDBJ databases">
        <authorList>
            <person name="Varghese N."/>
            <person name="Submissions S."/>
        </authorList>
    </citation>
    <scope>NUCLEOTIDE SEQUENCE [LARGE SCALE GENOMIC DNA]</scope>
    <source>
        <strain evidence="9">DSM 23445</strain>
    </source>
</reference>
<feature type="transmembrane region" description="Helical" evidence="7">
    <location>
        <begin position="322"/>
        <end position="343"/>
    </location>
</feature>
<feature type="transmembrane region" description="Helical" evidence="7">
    <location>
        <begin position="79"/>
        <end position="102"/>
    </location>
</feature>
<feature type="transmembrane region" description="Helical" evidence="7">
    <location>
        <begin position="114"/>
        <end position="131"/>
    </location>
</feature>
<dbReference type="InterPro" id="IPR050833">
    <property type="entry name" value="Poly_Biosynth_Transport"/>
</dbReference>
<sequence>MSLKKRTLNGFFWSLTQQFGVQATSIVVTIFLARILEPEDFGIIGMLSVFIALGNSLIDAGMTSSLIRTRLVDERDYSTVFFINLLVGIAAYVLMVVSAGLISDFFNQPVLESIIKIYCLVFLIYPFSAVQKTRLVKEMDFKMELKITVPSMVIGGIIGLVMAFQGFGVWSLVGMNLAQNFLLSVQFWFLTSMRPKWIFDLERFKYHFKFGANLTLAGIINSVFSNIYHLVIGKYFPVAILGFYSKADSLKQIPVKNISSTLSRVTFPMFSEIQDDDEKLKQAYRRIMQQVLFWLTPVMTLSAVLAEPLFRFILTEKWLPAVPYFQILCLIGLMFPIHSYNLNILKVKGRSDLFLKLEIIKKSLAILGIIIALPYGIFAILWMRVGLSFIYFGINSYYSGKFIDYGVWSQIIDLIPIFIIGAISGLVGWMVKDCIENVPSLDWFRIIAGGLAGTFIYFLVSLGTKSKPLFEFKNLILKR</sequence>
<name>A0A1I6XNR8_9BACT</name>
<keyword evidence="9" id="KW-1185">Reference proteome</keyword>
<protein>
    <submittedName>
        <fullName evidence="8">Membrane protein involved in the export of O-antigen and teichoic acid</fullName>
    </submittedName>
</protein>
<evidence type="ECO:0000313" key="9">
    <source>
        <dbReference type="Proteomes" id="UP000199673"/>
    </source>
</evidence>
<feature type="transmembrane region" description="Helical" evidence="7">
    <location>
        <begin position="143"/>
        <end position="164"/>
    </location>
</feature>
<feature type="transmembrane region" description="Helical" evidence="7">
    <location>
        <begin position="41"/>
        <end position="58"/>
    </location>
</feature>
<feature type="transmembrane region" description="Helical" evidence="7">
    <location>
        <begin position="414"/>
        <end position="431"/>
    </location>
</feature>
<evidence type="ECO:0000256" key="7">
    <source>
        <dbReference type="SAM" id="Phobius"/>
    </source>
</evidence>
<evidence type="ECO:0000313" key="8">
    <source>
        <dbReference type="EMBL" id="SFT39732.1"/>
    </source>
</evidence>
<feature type="transmembrane region" description="Helical" evidence="7">
    <location>
        <begin position="364"/>
        <end position="394"/>
    </location>
</feature>